<dbReference type="InterPro" id="IPR002575">
    <property type="entry name" value="Aminoglycoside_PTrfase"/>
</dbReference>
<dbReference type="PANTHER" id="PTHR21064:SF6">
    <property type="entry name" value="AMINOGLYCOSIDE PHOSPHOTRANSFERASE DOMAIN-CONTAINING PROTEIN"/>
    <property type="match status" value="1"/>
</dbReference>
<dbReference type="InterPro" id="IPR011009">
    <property type="entry name" value="Kinase-like_dom_sf"/>
</dbReference>
<evidence type="ECO:0000313" key="4">
    <source>
        <dbReference type="Proteomes" id="UP000034224"/>
    </source>
</evidence>
<dbReference type="SUPFAM" id="SSF56112">
    <property type="entry name" value="Protein kinase-like (PK-like)"/>
    <property type="match status" value="1"/>
</dbReference>
<feature type="domain" description="Aminoglycoside phosphotransferase" evidence="2">
    <location>
        <begin position="28"/>
        <end position="244"/>
    </location>
</feature>
<comment type="caution">
    <text evidence="3">The sequence shown here is derived from an EMBL/GenBank/DDBJ whole genome shotgun (WGS) entry which is preliminary data.</text>
</comment>
<evidence type="ECO:0000256" key="1">
    <source>
        <dbReference type="ARBA" id="ARBA00038240"/>
    </source>
</evidence>
<comment type="similarity">
    <text evidence="1">Belongs to the pseudomonas-type ThrB family.</text>
</comment>
<dbReference type="Pfam" id="PF01636">
    <property type="entry name" value="APH"/>
    <property type="match status" value="1"/>
</dbReference>
<dbReference type="InterPro" id="IPR050249">
    <property type="entry name" value="Pseudomonas-type_ThrB"/>
</dbReference>
<name>A0A0G1W9D6_9BACT</name>
<dbReference type="PANTHER" id="PTHR21064">
    <property type="entry name" value="AMINOGLYCOSIDE PHOSPHOTRANSFERASE DOMAIN-CONTAINING PROTEIN-RELATED"/>
    <property type="match status" value="1"/>
</dbReference>
<evidence type="ECO:0000259" key="2">
    <source>
        <dbReference type="Pfam" id="PF01636"/>
    </source>
</evidence>
<organism evidence="3 4">
    <name type="scientific">Candidatus Jorgensenbacteria bacterium GW2011_GWB1_50_10</name>
    <dbReference type="NCBI Taxonomy" id="1618665"/>
    <lineage>
        <taxon>Bacteria</taxon>
        <taxon>Candidatus Joergenseniibacteriota</taxon>
    </lineage>
</organism>
<keyword evidence="3" id="KW-0808">Transferase</keyword>
<protein>
    <submittedName>
        <fullName evidence="3">Homoserine kinase</fullName>
    </submittedName>
</protein>
<dbReference type="EMBL" id="LCQK01000002">
    <property type="protein sequence ID" value="KKW15170.1"/>
    <property type="molecule type" value="Genomic_DNA"/>
</dbReference>
<dbReference type="STRING" id="1618665.UY55_C0002G0228"/>
<keyword evidence="3" id="KW-0418">Kinase</keyword>
<dbReference type="Proteomes" id="UP000034224">
    <property type="component" value="Unassembled WGS sequence"/>
</dbReference>
<gene>
    <name evidence="3" type="ORF">UY55_C0002G0228</name>
</gene>
<evidence type="ECO:0000313" key="3">
    <source>
        <dbReference type="EMBL" id="KKW15170.1"/>
    </source>
</evidence>
<reference evidence="3 4" key="1">
    <citation type="journal article" date="2015" name="Nature">
        <title>rRNA introns, odd ribosomes, and small enigmatic genomes across a large radiation of phyla.</title>
        <authorList>
            <person name="Brown C.T."/>
            <person name="Hug L.A."/>
            <person name="Thomas B.C."/>
            <person name="Sharon I."/>
            <person name="Castelle C.J."/>
            <person name="Singh A."/>
            <person name="Wilkins M.J."/>
            <person name="Williams K.H."/>
            <person name="Banfield J.F."/>
        </authorList>
    </citation>
    <scope>NUCLEOTIDE SEQUENCE [LARGE SCALE GENOMIC DNA]</scope>
</reference>
<sequence>MLKFFSRKEYEGIADLFNLGRIDDIDYFRQGYQTPKVVITTPKGRFIVAKHNLSSKKVVVADMKIVPRIALLHEISFLTHLKRLPVPHYIRSSRGKYLENFKGYAVSAYRFLQGRQPRKITLRMAYQLGKFVGEFHRLGSKFRKRMLGRRRFYDLNPKVMALMYRYAKKQTHPELKAVVEEVRQGVENNRLPRGFPRGPIHVDIKPDNELFVGDKLTGVIDFGNTYVDTFIFDVGKTIMWNCLNKRGLDGTLIKKFLEGYNKKRKLSKKENNYLKQSILFAIYSHLWVDLYHVPIRYVPESYTLFLVREFLPLARRLEKEQLLL</sequence>
<dbReference type="AlphaFoldDB" id="A0A0G1W9D6"/>
<accession>A0A0G1W9D6</accession>
<dbReference type="Gene3D" id="3.90.1200.10">
    <property type="match status" value="1"/>
</dbReference>
<proteinExistence type="inferred from homology"/>
<dbReference type="GO" id="GO:0019202">
    <property type="term" value="F:amino acid kinase activity"/>
    <property type="evidence" value="ECO:0007669"/>
    <property type="project" value="TreeGrafter"/>
</dbReference>